<feature type="compositionally biased region" description="Low complexity" evidence="1">
    <location>
        <begin position="176"/>
        <end position="193"/>
    </location>
</feature>
<dbReference type="SMART" id="SM00239">
    <property type="entry name" value="C2"/>
    <property type="match status" value="1"/>
</dbReference>
<dbReference type="PANTHER" id="PTHR32246">
    <property type="entry name" value="INGRESSION PROTEIN FIC1"/>
    <property type="match status" value="1"/>
</dbReference>
<name>A0A2Z6N7C7_TRISU</name>
<keyword evidence="4" id="KW-1185">Reference proteome</keyword>
<feature type="region of interest" description="Disordered" evidence="1">
    <location>
        <begin position="135"/>
        <end position="204"/>
    </location>
</feature>
<gene>
    <name evidence="3" type="ORF">TSUD_150560</name>
</gene>
<dbReference type="OrthoDB" id="67700at2759"/>
<dbReference type="PANTHER" id="PTHR32246:SF68">
    <property type="entry name" value="OS01G0853800 PROTEIN"/>
    <property type="match status" value="1"/>
</dbReference>
<feature type="region of interest" description="Disordered" evidence="1">
    <location>
        <begin position="308"/>
        <end position="328"/>
    </location>
</feature>
<feature type="region of interest" description="Disordered" evidence="1">
    <location>
        <begin position="231"/>
        <end position="265"/>
    </location>
</feature>
<dbReference type="Pfam" id="PF00168">
    <property type="entry name" value="C2"/>
    <property type="match status" value="1"/>
</dbReference>
<protein>
    <recommendedName>
        <fullName evidence="2">C2 domain-containing protein</fullName>
    </recommendedName>
</protein>
<proteinExistence type="predicted"/>
<feature type="compositionally biased region" description="Basic and acidic residues" evidence="1">
    <location>
        <begin position="315"/>
        <end position="328"/>
    </location>
</feature>
<dbReference type="CDD" id="cd04051">
    <property type="entry name" value="C2_SRC2_like"/>
    <property type="match status" value="1"/>
</dbReference>
<dbReference type="Proteomes" id="UP000242715">
    <property type="component" value="Unassembled WGS sequence"/>
</dbReference>
<evidence type="ECO:0000259" key="2">
    <source>
        <dbReference type="PROSITE" id="PS50004"/>
    </source>
</evidence>
<dbReference type="PROSITE" id="PS50004">
    <property type="entry name" value="C2"/>
    <property type="match status" value="1"/>
</dbReference>
<evidence type="ECO:0000313" key="4">
    <source>
        <dbReference type="Proteomes" id="UP000242715"/>
    </source>
</evidence>
<evidence type="ECO:0000313" key="3">
    <source>
        <dbReference type="EMBL" id="GAU25157.1"/>
    </source>
</evidence>
<organism evidence="3 4">
    <name type="scientific">Trifolium subterraneum</name>
    <name type="common">Subterranean clover</name>
    <dbReference type="NCBI Taxonomy" id="3900"/>
    <lineage>
        <taxon>Eukaryota</taxon>
        <taxon>Viridiplantae</taxon>
        <taxon>Streptophyta</taxon>
        <taxon>Embryophyta</taxon>
        <taxon>Tracheophyta</taxon>
        <taxon>Spermatophyta</taxon>
        <taxon>Magnoliopsida</taxon>
        <taxon>eudicotyledons</taxon>
        <taxon>Gunneridae</taxon>
        <taxon>Pentapetalae</taxon>
        <taxon>rosids</taxon>
        <taxon>fabids</taxon>
        <taxon>Fabales</taxon>
        <taxon>Fabaceae</taxon>
        <taxon>Papilionoideae</taxon>
        <taxon>50 kb inversion clade</taxon>
        <taxon>NPAAA clade</taxon>
        <taxon>Hologalegina</taxon>
        <taxon>IRL clade</taxon>
        <taxon>Trifolieae</taxon>
        <taxon>Trifolium</taxon>
    </lineage>
</organism>
<feature type="compositionally biased region" description="Low complexity" evidence="1">
    <location>
        <begin position="155"/>
        <end position="164"/>
    </location>
</feature>
<feature type="compositionally biased region" description="Low complexity" evidence="1">
    <location>
        <begin position="242"/>
        <end position="258"/>
    </location>
</feature>
<evidence type="ECO:0000256" key="1">
    <source>
        <dbReference type="SAM" id="MobiDB-lite"/>
    </source>
</evidence>
<sequence>MASSRPPPSKSVDLDLTIISAKHLKNVNWKIGDLKPYVVFWLDPDRRLATKSDDSGNTSPVWNERFTLSLPLPLQDSTLTLEIFHSKPSDTPKPLVATLRLPLKDLPELNHSTVVRKFPVVRPSGRPQGKIHLKIGLLGRSPPPPPPPHAFDYLNFNPSSNYNPNPTPNPNPNPNPSSNSNPSFVYYRGGYSPAPSPSPSPSPYNSYTSYSDSYNGGYYPGFYSPGTAPYPPPPPRPFVDRATSSSYAAAGPSGPSAPLEYSTAVDSRPKGGKMGLGAGLAVGAVAGTLSGIALEEGMRYEERKLAEMVESDAASARDDYGDGHYRDY</sequence>
<accession>A0A2Z6N7C7</accession>
<dbReference type="Gene3D" id="2.60.40.150">
    <property type="entry name" value="C2 domain"/>
    <property type="match status" value="1"/>
</dbReference>
<dbReference type="InterPro" id="IPR035892">
    <property type="entry name" value="C2_domain_sf"/>
</dbReference>
<dbReference type="GO" id="GO:0006952">
    <property type="term" value="P:defense response"/>
    <property type="evidence" value="ECO:0007669"/>
    <property type="project" value="InterPro"/>
</dbReference>
<feature type="compositionally biased region" description="Pro residues" evidence="1">
    <location>
        <begin position="165"/>
        <end position="175"/>
    </location>
</feature>
<dbReference type="InterPro" id="IPR044750">
    <property type="entry name" value="C2_SRC2/BAP"/>
</dbReference>
<dbReference type="EMBL" id="DF973306">
    <property type="protein sequence ID" value="GAU25157.1"/>
    <property type="molecule type" value="Genomic_DNA"/>
</dbReference>
<dbReference type="SUPFAM" id="SSF49562">
    <property type="entry name" value="C2 domain (Calcium/lipid-binding domain, CaLB)"/>
    <property type="match status" value="1"/>
</dbReference>
<dbReference type="InterPro" id="IPR000008">
    <property type="entry name" value="C2_dom"/>
</dbReference>
<dbReference type="AlphaFoldDB" id="A0A2Z6N7C7"/>
<feature type="domain" description="C2" evidence="2">
    <location>
        <begin position="1"/>
        <end position="116"/>
    </location>
</feature>
<reference evidence="4" key="1">
    <citation type="journal article" date="2017" name="Front. Plant Sci.">
        <title>Climate Clever Clovers: New Paradigm to Reduce the Environmental Footprint of Ruminants by Breeding Low Methanogenic Forages Utilizing Haplotype Variation.</title>
        <authorList>
            <person name="Kaur P."/>
            <person name="Appels R."/>
            <person name="Bayer P.E."/>
            <person name="Keeble-Gagnere G."/>
            <person name="Wang J."/>
            <person name="Hirakawa H."/>
            <person name="Shirasawa K."/>
            <person name="Vercoe P."/>
            <person name="Stefanova K."/>
            <person name="Durmic Z."/>
            <person name="Nichols P."/>
            <person name="Revell C."/>
            <person name="Isobe S.N."/>
            <person name="Edwards D."/>
            <person name="Erskine W."/>
        </authorList>
    </citation>
    <scope>NUCLEOTIDE SEQUENCE [LARGE SCALE GENOMIC DNA]</scope>
    <source>
        <strain evidence="4">cv. Daliak</strain>
    </source>
</reference>